<dbReference type="OrthoDB" id="9765957at2"/>
<gene>
    <name evidence="2" type="ORF">CLV62_1338</name>
</gene>
<dbReference type="Pfam" id="PF13810">
    <property type="entry name" value="DUF4185"/>
    <property type="match status" value="1"/>
</dbReference>
<sequence length="368" mass="41814">MKQVFVFAMGLSLLVGCNSPKQEVAIDTTVEMDSVFCERLLPPLGGGVTGADGAISIDLKDGRSMFMWGDSFFGDVVDDVRQQPVAFMMGNVFTTIDDKEIKNYFQGTPQEPRSYIEADSTGKGPTWYWPGHGFVKDGILYLFMSKFYKQGNGPFGFEYERCDYFTLDAKTLKVLTKTNFPAANENGVHYGHAVLEDGKYVYVYGTLSDNKAFAADVHVARCVVDNKALANFEFWDGTNWQTDAKKSQKIGGVTQAVSEQFNVVKLHDKYILVTQDRFKNVKDIYSFTSDKPQGPFGNEKLIYTVNEPNYEADSMMTYNTMVHPQYIKNDKVLMCYNVNTYDMEKVWVKASVYKPRFFWMPITNMTKE</sequence>
<dbReference type="AlphaFoldDB" id="A0A2V3PLA8"/>
<dbReference type="RefSeq" id="WP_110312238.1">
    <property type="nucleotide sequence ID" value="NZ_QICL01000033.1"/>
</dbReference>
<dbReference type="PROSITE" id="PS51257">
    <property type="entry name" value="PROKAR_LIPOPROTEIN"/>
    <property type="match status" value="1"/>
</dbReference>
<dbReference type="InterPro" id="IPR025442">
    <property type="entry name" value="DUF4185"/>
</dbReference>
<organism evidence="2 3">
    <name type="scientific">Dysgonomonas alginatilytica</name>
    <dbReference type="NCBI Taxonomy" id="1605892"/>
    <lineage>
        <taxon>Bacteria</taxon>
        <taxon>Pseudomonadati</taxon>
        <taxon>Bacteroidota</taxon>
        <taxon>Bacteroidia</taxon>
        <taxon>Bacteroidales</taxon>
        <taxon>Dysgonomonadaceae</taxon>
        <taxon>Dysgonomonas</taxon>
    </lineage>
</organism>
<evidence type="ECO:0000313" key="2">
    <source>
        <dbReference type="EMBL" id="PXV59982.1"/>
    </source>
</evidence>
<name>A0A2V3PLA8_9BACT</name>
<feature type="domain" description="DUF4185" evidence="1">
    <location>
        <begin position="47"/>
        <end position="332"/>
    </location>
</feature>
<evidence type="ECO:0000313" key="3">
    <source>
        <dbReference type="Proteomes" id="UP000247973"/>
    </source>
</evidence>
<evidence type="ECO:0000259" key="1">
    <source>
        <dbReference type="Pfam" id="PF13810"/>
    </source>
</evidence>
<accession>A0A2V3PLA8</accession>
<proteinExistence type="predicted"/>
<dbReference type="EMBL" id="QICL01000033">
    <property type="protein sequence ID" value="PXV59982.1"/>
    <property type="molecule type" value="Genomic_DNA"/>
</dbReference>
<reference evidence="2 3" key="1">
    <citation type="submission" date="2018-03" db="EMBL/GenBank/DDBJ databases">
        <title>Genomic Encyclopedia of Archaeal and Bacterial Type Strains, Phase II (KMG-II): from individual species to whole genera.</title>
        <authorList>
            <person name="Goeker M."/>
        </authorList>
    </citation>
    <scope>NUCLEOTIDE SEQUENCE [LARGE SCALE GENOMIC DNA]</scope>
    <source>
        <strain evidence="2 3">DSM 100214</strain>
    </source>
</reference>
<keyword evidence="3" id="KW-1185">Reference proteome</keyword>
<dbReference type="Proteomes" id="UP000247973">
    <property type="component" value="Unassembled WGS sequence"/>
</dbReference>
<comment type="caution">
    <text evidence="2">The sequence shown here is derived from an EMBL/GenBank/DDBJ whole genome shotgun (WGS) entry which is preliminary data.</text>
</comment>
<protein>
    <submittedName>
        <fullName evidence="2">Uncharacterized protein DUF4185</fullName>
    </submittedName>
</protein>